<name>A0ABN1ZSB6_9ACTN</name>
<keyword evidence="2" id="KW-1003">Cell membrane</keyword>
<organism evidence="8 9">
    <name type="scientific">Nocardioides humi</name>
    <dbReference type="NCBI Taxonomy" id="449461"/>
    <lineage>
        <taxon>Bacteria</taxon>
        <taxon>Bacillati</taxon>
        <taxon>Actinomycetota</taxon>
        <taxon>Actinomycetes</taxon>
        <taxon>Propionibacteriales</taxon>
        <taxon>Nocardioidaceae</taxon>
        <taxon>Nocardioides</taxon>
    </lineage>
</organism>
<dbReference type="EMBL" id="BAAAOR010000002">
    <property type="protein sequence ID" value="GAA1503236.1"/>
    <property type="molecule type" value="Genomic_DNA"/>
</dbReference>
<evidence type="ECO:0000256" key="2">
    <source>
        <dbReference type="ARBA" id="ARBA00022475"/>
    </source>
</evidence>
<evidence type="ECO:0000256" key="4">
    <source>
        <dbReference type="ARBA" id="ARBA00022989"/>
    </source>
</evidence>
<feature type="transmembrane region" description="Helical" evidence="6">
    <location>
        <begin position="36"/>
        <end position="59"/>
    </location>
</feature>
<keyword evidence="4 6" id="KW-1133">Transmembrane helix</keyword>
<evidence type="ECO:0000256" key="6">
    <source>
        <dbReference type="SAM" id="Phobius"/>
    </source>
</evidence>
<dbReference type="PANTHER" id="PTHR40077:SF1">
    <property type="entry name" value="MEMBRANE PROTEIN"/>
    <property type="match status" value="1"/>
</dbReference>
<evidence type="ECO:0000256" key="5">
    <source>
        <dbReference type="ARBA" id="ARBA00023136"/>
    </source>
</evidence>
<comment type="subcellular location">
    <subcellularLocation>
        <location evidence="1">Cell membrane</location>
        <topology evidence="1">Multi-pass membrane protein</topology>
    </subcellularLocation>
</comment>
<evidence type="ECO:0000256" key="3">
    <source>
        <dbReference type="ARBA" id="ARBA00022692"/>
    </source>
</evidence>
<dbReference type="RefSeq" id="WP_141003704.1">
    <property type="nucleotide sequence ID" value="NZ_BAAAOR010000002.1"/>
</dbReference>
<protein>
    <recommendedName>
        <fullName evidence="7">DUF3817 domain-containing protein</fullName>
    </recommendedName>
</protein>
<sequence>MSPTRLFRTVAIAEAVTWTGLLLGMFLKYVTETTEAGVRVFGMLHGVVFVAYVVTTAVVWVDRRWSAGRGVLALAAAIPPLATLPLEWWAVRRGWLGDAWRLPAGATRSLPDRVVGWLLANPLRGLGVGLVAVAALTGLALVVGPPTS</sequence>
<keyword evidence="5 6" id="KW-0472">Membrane</keyword>
<feature type="transmembrane region" description="Helical" evidence="6">
    <location>
        <begin position="12"/>
        <end position="30"/>
    </location>
</feature>
<feature type="transmembrane region" description="Helical" evidence="6">
    <location>
        <begin position="123"/>
        <end position="143"/>
    </location>
</feature>
<dbReference type="NCBIfam" id="TIGR03954">
    <property type="entry name" value="integ_memb_HG"/>
    <property type="match status" value="1"/>
</dbReference>
<evidence type="ECO:0000259" key="7">
    <source>
        <dbReference type="Pfam" id="PF12823"/>
    </source>
</evidence>
<evidence type="ECO:0000313" key="9">
    <source>
        <dbReference type="Proteomes" id="UP001500842"/>
    </source>
</evidence>
<proteinExistence type="predicted"/>
<gene>
    <name evidence="8" type="ORF">GCM10009788_03090</name>
</gene>
<keyword evidence="9" id="KW-1185">Reference proteome</keyword>
<evidence type="ECO:0000313" key="8">
    <source>
        <dbReference type="EMBL" id="GAA1503236.1"/>
    </source>
</evidence>
<reference evidence="8 9" key="1">
    <citation type="journal article" date="2019" name="Int. J. Syst. Evol. Microbiol.">
        <title>The Global Catalogue of Microorganisms (GCM) 10K type strain sequencing project: providing services to taxonomists for standard genome sequencing and annotation.</title>
        <authorList>
            <consortium name="The Broad Institute Genomics Platform"/>
            <consortium name="The Broad Institute Genome Sequencing Center for Infectious Disease"/>
            <person name="Wu L."/>
            <person name="Ma J."/>
        </authorList>
    </citation>
    <scope>NUCLEOTIDE SEQUENCE [LARGE SCALE GENOMIC DNA]</scope>
    <source>
        <strain evidence="8 9">JCM 14942</strain>
    </source>
</reference>
<dbReference type="InterPro" id="IPR023845">
    <property type="entry name" value="DUF3817_TM"/>
</dbReference>
<dbReference type="Proteomes" id="UP001500842">
    <property type="component" value="Unassembled WGS sequence"/>
</dbReference>
<dbReference type="PANTHER" id="PTHR40077">
    <property type="entry name" value="MEMBRANE PROTEIN-RELATED"/>
    <property type="match status" value="1"/>
</dbReference>
<dbReference type="Pfam" id="PF12823">
    <property type="entry name" value="DUF3817"/>
    <property type="match status" value="1"/>
</dbReference>
<feature type="domain" description="DUF3817" evidence="7">
    <location>
        <begin position="5"/>
        <end position="91"/>
    </location>
</feature>
<comment type="caution">
    <text evidence="8">The sequence shown here is derived from an EMBL/GenBank/DDBJ whole genome shotgun (WGS) entry which is preliminary data.</text>
</comment>
<keyword evidence="3 6" id="KW-0812">Transmembrane</keyword>
<accession>A0ABN1ZSB6</accession>
<evidence type="ECO:0000256" key="1">
    <source>
        <dbReference type="ARBA" id="ARBA00004651"/>
    </source>
</evidence>
<feature type="transmembrane region" description="Helical" evidence="6">
    <location>
        <begin position="71"/>
        <end position="91"/>
    </location>
</feature>